<accession>A0AA37J1Q7</accession>
<organism evidence="12 13">
    <name type="scientific">Faecalibacterium gallinarum</name>
    <dbReference type="NCBI Taxonomy" id="2903556"/>
    <lineage>
        <taxon>Bacteria</taxon>
        <taxon>Bacillati</taxon>
        <taxon>Bacillota</taxon>
        <taxon>Clostridia</taxon>
        <taxon>Eubacteriales</taxon>
        <taxon>Oscillospiraceae</taxon>
        <taxon>Faecalibacterium</taxon>
    </lineage>
</organism>
<dbReference type="FunFam" id="3.40.50.10210:FF:000001">
    <property type="entry name" value="Nicotinate-nucleotide--dimethylbenzimidazole phosphoribosyltransferase"/>
    <property type="match status" value="1"/>
</dbReference>
<dbReference type="RefSeq" id="WP_238317627.1">
    <property type="nucleotide sequence ID" value="NZ_BQKV01000098.1"/>
</dbReference>
<dbReference type="Pfam" id="PF02277">
    <property type="entry name" value="DBI_PRT"/>
    <property type="match status" value="1"/>
</dbReference>
<protein>
    <recommendedName>
        <fullName evidence="5 11">Nicotinate-nucleotide--dimethylbenzimidazole phosphoribosyltransferase</fullName>
        <shortName evidence="11">NN:DBI PRT</shortName>
        <ecNumber evidence="4 11">2.4.2.21</ecNumber>
    </recommendedName>
    <alternativeName>
        <fullName evidence="9 11">N(1)-alpha-phosphoribosyltransferase</fullName>
    </alternativeName>
</protein>
<evidence type="ECO:0000256" key="6">
    <source>
        <dbReference type="ARBA" id="ARBA00022573"/>
    </source>
</evidence>
<evidence type="ECO:0000313" key="12">
    <source>
        <dbReference type="EMBL" id="GJN65406.1"/>
    </source>
</evidence>
<feature type="active site" description="Proton acceptor" evidence="11">
    <location>
        <position position="315"/>
    </location>
</feature>
<evidence type="ECO:0000256" key="3">
    <source>
        <dbReference type="ARBA" id="ARBA00007110"/>
    </source>
</evidence>
<evidence type="ECO:0000256" key="1">
    <source>
        <dbReference type="ARBA" id="ARBA00002197"/>
    </source>
</evidence>
<comment type="pathway">
    <text evidence="2 11">Nucleoside biosynthesis; alpha-ribazole biosynthesis; alpha-ribazole from 5,6-dimethylbenzimidazole: step 1/2.</text>
</comment>
<gene>
    <name evidence="11" type="primary">cobT</name>
    <name evidence="12" type="ORF">JCM17207_20310</name>
</gene>
<dbReference type="SUPFAM" id="SSF52733">
    <property type="entry name" value="Nicotinate mononucleotide:5,6-dimethylbenzimidazole phosphoribosyltransferase (CobT)"/>
    <property type="match status" value="1"/>
</dbReference>
<dbReference type="InterPro" id="IPR036087">
    <property type="entry name" value="Nict_dMeBzImd_PRibTrfase_sf"/>
</dbReference>
<evidence type="ECO:0000256" key="10">
    <source>
        <dbReference type="ARBA" id="ARBA00047340"/>
    </source>
</evidence>
<dbReference type="InterPro" id="IPR023195">
    <property type="entry name" value="Nict_dMeBzImd_PRibTrfase_N"/>
</dbReference>
<comment type="similarity">
    <text evidence="3 11">Belongs to the CobT family.</text>
</comment>
<dbReference type="PANTHER" id="PTHR43463:SF1">
    <property type="entry name" value="NICOTINATE-NUCLEOTIDE--DIMETHYLBENZIMIDAZOLE PHOSPHORIBOSYLTRANSFERASE"/>
    <property type="match status" value="1"/>
</dbReference>
<dbReference type="InterPro" id="IPR003200">
    <property type="entry name" value="Nict_dMeBzImd_PRibTrfase"/>
</dbReference>
<dbReference type="GO" id="GO:0008939">
    <property type="term" value="F:nicotinate-nucleotide-dimethylbenzimidazole phosphoribosyltransferase activity"/>
    <property type="evidence" value="ECO:0007669"/>
    <property type="project" value="UniProtKB-UniRule"/>
</dbReference>
<dbReference type="NCBIfam" id="NF000996">
    <property type="entry name" value="PRK00105.1"/>
    <property type="match status" value="1"/>
</dbReference>
<evidence type="ECO:0000256" key="4">
    <source>
        <dbReference type="ARBA" id="ARBA00011991"/>
    </source>
</evidence>
<dbReference type="PANTHER" id="PTHR43463">
    <property type="entry name" value="NICOTINATE-NUCLEOTIDE--DIMETHYLBENZIMIDAZOLE PHOSPHORIBOSYLTRANSFERASE"/>
    <property type="match status" value="1"/>
</dbReference>
<dbReference type="InterPro" id="IPR017846">
    <property type="entry name" value="Nict_dMeBzImd_PRibTrfase_bact"/>
</dbReference>
<evidence type="ECO:0000256" key="5">
    <source>
        <dbReference type="ARBA" id="ARBA00015486"/>
    </source>
</evidence>
<dbReference type="AlphaFoldDB" id="A0AA37J1Q7"/>
<dbReference type="NCBIfam" id="TIGR03160">
    <property type="entry name" value="cobT_DBIPRT"/>
    <property type="match status" value="1"/>
</dbReference>
<comment type="catalytic activity">
    <reaction evidence="10 11">
        <text>5,6-dimethylbenzimidazole + nicotinate beta-D-ribonucleotide = alpha-ribazole 5'-phosphate + nicotinate + H(+)</text>
        <dbReference type="Rhea" id="RHEA:11196"/>
        <dbReference type="ChEBI" id="CHEBI:15378"/>
        <dbReference type="ChEBI" id="CHEBI:15890"/>
        <dbReference type="ChEBI" id="CHEBI:32544"/>
        <dbReference type="ChEBI" id="CHEBI:57502"/>
        <dbReference type="ChEBI" id="CHEBI:57918"/>
        <dbReference type="EC" id="2.4.2.21"/>
    </reaction>
</comment>
<dbReference type="Gene3D" id="1.10.1610.10">
    <property type="match status" value="1"/>
</dbReference>
<evidence type="ECO:0000256" key="9">
    <source>
        <dbReference type="ARBA" id="ARBA00030686"/>
    </source>
</evidence>
<evidence type="ECO:0000256" key="7">
    <source>
        <dbReference type="ARBA" id="ARBA00022676"/>
    </source>
</evidence>
<proteinExistence type="inferred from homology"/>
<dbReference type="Proteomes" id="UP001055185">
    <property type="component" value="Unassembled WGS sequence"/>
</dbReference>
<sequence>MEQELKNLLAAIPEADRPAMEAARAHQARLAKPPGSLGSLEDLAVQMAGITGQVHPTLGKKQLLVFAADNGVVAEGVSSAPQSVTLQQTLNLTRAKTGAAVLAKHFGCGITVCDVGVNAEIRDPAVLNRKIAYGTHNIAQGPAMTRAEAVQAILTGAELARQTPADALGVGEMGIGNTTTSSAVLAVLLGAEVEAVTGRGGGITDESFSKKKAVIRRAIELNQPDPADPVDVFAKVGGFDLAAMCGAFLGGAATRRPVVIDGFISAVAALCAVRLCPRVRDYLVPSHASYEIGYQLAMDALGLHPFLQLGMRLGEGSGCPLAFQILDAACAIQNQMATFDQAGIDDGYLDQIRQGDAFTP</sequence>
<reference evidence="12" key="1">
    <citation type="journal article" date="2022" name="Int. J. Syst. Evol. Microbiol.">
        <title>Genome-based, phenotypic and chemotaxonomic classification of Faecalibacterium strains: proposal of three novel species Faecalibacterium duncaniae sp. nov., Faecalibacterium hattorii sp. nov. and Faecalibacterium gallinarum sp. nov. .</title>
        <authorList>
            <person name="Sakamoto M."/>
            <person name="Sakurai N."/>
            <person name="Tanno H."/>
            <person name="Iino T."/>
            <person name="Ohkuma M."/>
            <person name="Endo A."/>
        </authorList>
    </citation>
    <scope>NUCLEOTIDE SEQUENCE</scope>
    <source>
        <strain evidence="12">JCM 17207</strain>
    </source>
</reference>
<evidence type="ECO:0000256" key="2">
    <source>
        <dbReference type="ARBA" id="ARBA00005049"/>
    </source>
</evidence>
<evidence type="ECO:0000313" key="13">
    <source>
        <dbReference type="Proteomes" id="UP001055185"/>
    </source>
</evidence>
<comment type="caution">
    <text evidence="12">The sequence shown here is derived from an EMBL/GenBank/DDBJ whole genome shotgun (WGS) entry which is preliminary data.</text>
</comment>
<dbReference type="CDD" id="cd02439">
    <property type="entry name" value="DMB-PRT_CobT"/>
    <property type="match status" value="1"/>
</dbReference>
<dbReference type="HAMAP" id="MF_00230">
    <property type="entry name" value="CobT"/>
    <property type="match status" value="1"/>
</dbReference>
<evidence type="ECO:0000256" key="11">
    <source>
        <dbReference type="HAMAP-Rule" id="MF_00230"/>
    </source>
</evidence>
<dbReference type="GO" id="GO:0009236">
    <property type="term" value="P:cobalamin biosynthetic process"/>
    <property type="evidence" value="ECO:0007669"/>
    <property type="project" value="UniProtKB-UniRule"/>
</dbReference>
<keyword evidence="13" id="KW-1185">Reference proteome</keyword>
<name>A0AA37J1Q7_9FIRM</name>
<keyword evidence="6 11" id="KW-0169">Cobalamin biosynthesis</keyword>
<evidence type="ECO:0000256" key="8">
    <source>
        <dbReference type="ARBA" id="ARBA00022679"/>
    </source>
</evidence>
<keyword evidence="7 11" id="KW-0328">Glycosyltransferase</keyword>
<keyword evidence="8 11" id="KW-0808">Transferase</keyword>
<dbReference type="EMBL" id="BQKV01000098">
    <property type="protein sequence ID" value="GJN65406.1"/>
    <property type="molecule type" value="Genomic_DNA"/>
</dbReference>
<dbReference type="EC" id="2.4.2.21" evidence="4 11"/>
<comment type="function">
    <text evidence="1 11">Catalyzes the synthesis of alpha-ribazole-5'-phosphate from nicotinate mononucleotide (NAMN) and 5,6-dimethylbenzimidazole (DMB).</text>
</comment>
<dbReference type="Gene3D" id="3.40.50.10210">
    <property type="match status" value="1"/>
</dbReference>